<dbReference type="Proteomes" id="UP000188174">
    <property type="component" value="Chromosome"/>
</dbReference>
<name>A0ABN4WQG2_9HYPH</name>
<gene>
    <name evidence="1" type="ORF">B0E33_01305</name>
</gene>
<evidence type="ECO:0000313" key="2">
    <source>
        <dbReference type="Proteomes" id="UP000188174"/>
    </source>
</evidence>
<accession>A0ABN4WQG2</accession>
<organism evidence="1 2">
    <name type="scientific">Roseibium algicola</name>
    <dbReference type="NCBI Taxonomy" id="2857014"/>
    <lineage>
        <taxon>Bacteria</taxon>
        <taxon>Pseudomonadati</taxon>
        <taxon>Pseudomonadota</taxon>
        <taxon>Alphaproteobacteria</taxon>
        <taxon>Hyphomicrobiales</taxon>
        <taxon>Stappiaceae</taxon>
        <taxon>Roseibium</taxon>
    </lineage>
</organism>
<sequence length="114" mass="12876">MKMDRNINEGGYGKYALIKLRKLTDFIDPSDPFQKVNKDIADALELLEENGILDRGLVGTEAEFMVIRLKDKYAAAALEAYADAAEKDDPEWAAEIREMIPRAGENSPWCKRPD</sequence>
<protein>
    <submittedName>
        <fullName evidence="1">Uncharacterized protein</fullName>
    </submittedName>
</protein>
<reference evidence="1 2" key="1">
    <citation type="submission" date="2017-02" db="EMBL/GenBank/DDBJ databases">
        <authorList>
            <person name="Jeong S."/>
        </authorList>
    </citation>
    <scope>NUCLEOTIDE SEQUENCE [LARGE SCALE GENOMIC DNA]</scope>
    <source>
        <strain evidence="1 2">RMAR6-6</strain>
    </source>
</reference>
<dbReference type="RefSeq" id="WP_077290178.1">
    <property type="nucleotide sequence ID" value="NZ_CP019630.1"/>
</dbReference>
<dbReference type="EMBL" id="CP019630">
    <property type="protein sequence ID" value="AQQ02392.1"/>
    <property type="molecule type" value="Genomic_DNA"/>
</dbReference>
<evidence type="ECO:0000313" key="1">
    <source>
        <dbReference type="EMBL" id="AQQ02392.1"/>
    </source>
</evidence>
<proteinExistence type="predicted"/>
<keyword evidence="2" id="KW-1185">Reference proteome</keyword>